<name>M5S2L5_9BACT</name>
<evidence type="ECO:0000259" key="15">
    <source>
        <dbReference type="PROSITE" id="PS50894"/>
    </source>
</evidence>
<keyword evidence="17" id="KW-1185">Reference proteome</keyword>
<dbReference type="Pfam" id="PF01627">
    <property type="entry name" value="Hpt"/>
    <property type="match status" value="1"/>
</dbReference>
<dbReference type="Gene3D" id="3.40.50.2300">
    <property type="match status" value="1"/>
</dbReference>
<protein>
    <submittedName>
        <fullName evidence="16">Signal transduction response regulator, receiver region domain protein</fullName>
    </submittedName>
</protein>
<organism evidence="16 17">
    <name type="scientific">Rhodopirellula maiorica SM1</name>
    <dbReference type="NCBI Taxonomy" id="1265738"/>
    <lineage>
        <taxon>Bacteria</taxon>
        <taxon>Pseudomonadati</taxon>
        <taxon>Planctomycetota</taxon>
        <taxon>Planctomycetia</taxon>
        <taxon>Pirellulales</taxon>
        <taxon>Pirellulaceae</taxon>
        <taxon>Novipirellula</taxon>
    </lineage>
</organism>
<feature type="coiled-coil region" evidence="12">
    <location>
        <begin position="254"/>
        <end position="281"/>
    </location>
</feature>
<evidence type="ECO:0000256" key="3">
    <source>
        <dbReference type="ARBA" id="ARBA00022553"/>
    </source>
</evidence>
<proteinExistence type="predicted"/>
<dbReference type="AlphaFoldDB" id="M5S2L5"/>
<evidence type="ECO:0000313" key="16">
    <source>
        <dbReference type="EMBL" id="EMI20424.1"/>
    </source>
</evidence>
<dbReference type="PROSITE" id="PS50110">
    <property type="entry name" value="RESPONSE_REGULATORY"/>
    <property type="match status" value="1"/>
</dbReference>
<dbReference type="SUPFAM" id="SSF52172">
    <property type="entry name" value="CheY-like"/>
    <property type="match status" value="1"/>
</dbReference>
<dbReference type="PANTHER" id="PTHR45339">
    <property type="entry name" value="HYBRID SIGNAL TRANSDUCTION HISTIDINE KINASE J"/>
    <property type="match status" value="1"/>
</dbReference>
<feature type="compositionally biased region" description="Basic and acidic residues" evidence="13">
    <location>
        <begin position="120"/>
        <end position="133"/>
    </location>
</feature>
<keyword evidence="3 11" id="KW-0597">Phosphoprotein</keyword>
<evidence type="ECO:0000256" key="8">
    <source>
        <dbReference type="ARBA" id="ARBA00023012"/>
    </source>
</evidence>
<feature type="modified residue" description="4-aspartylphosphate" evidence="11">
    <location>
        <position position="33"/>
    </location>
</feature>
<evidence type="ECO:0000256" key="11">
    <source>
        <dbReference type="PROSITE-ProRule" id="PRU00169"/>
    </source>
</evidence>
<gene>
    <name evidence="16" type="ORF">RMSM_02662</name>
</gene>
<feature type="domain" description="Response regulatory" evidence="14">
    <location>
        <begin position="1"/>
        <end position="104"/>
    </location>
</feature>
<evidence type="ECO:0000259" key="14">
    <source>
        <dbReference type="PROSITE" id="PS50110"/>
    </source>
</evidence>
<keyword evidence="8" id="KW-0902">Two-component regulatory system</keyword>
<comment type="subcellular location">
    <subcellularLocation>
        <location evidence="1">Cell membrane</location>
        <topology evidence="1">Multi-pass membrane protein</topology>
    </subcellularLocation>
</comment>
<dbReference type="SMART" id="SM00073">
    <property type="entry name" value="HPT"/>
    <property type="match status" value="1"/>
</dbReference>
<dbReference type="GO" id="GO:0005524">
    <property type="term" value="F:ATP binding"/>
    <property type="evidence" value="ECO:0007669"/>
    <property type="project" value="UniProtKB-KW"/>
</dbReference>
<comment type="caution">
    <text evidence="16">The sequence shown here is derived from an EMBL/GenBank/DDBJ whole genome shotgun (WGS) entry which is preliminary data.</text>
</comment>
<feature type="compositionally biased region" description="Acidic residues" evidence="13">
    <location>
        <begin position="161"/>
        <end position="175"/>
    </location>
</feature>
<evidence type="ECO:0000256" key="5">
    <source>
        <dbReference type="ARBA" id="ARBA00022741"/>
    </source>
</evidence>
<evidence type="ECO:0000313" key="17">
    <source>
        <dbReference type="Proteomes" id="UP000011991"/>
    </source>
</evidence>
<dbReference type="GO" id="GO:0004672">
    <property type="term" value="F:protein kinase activity"/>
    <property type="evidence" value="ECO:0007669"/>
    <property type="project" value="UniProtKB-ARBA"/>
</dbReference>
<dbReference type="Proteomes" id="UP000011991">
    <property type="component" value="Unassembled WGS sequence"/>
</dbReference>
<feature type="modified residue" description="Phosphohistidine" evidence="10">
    <location>
        <position position="231"/>
    </location>
</feature>
<dbReference type="InterPro" id="IPR001789">
    <property type="entry name" value="Sig_transdc_resp-reg_receiver"/>
</dbReference>
<dbReference type="Pfam" id="PF00072">
    <property type="entry name" value="Response_reg"/>
    <property type="match status" value="1"/>
</dbReference>
<dbReference type="CDD" id="cd00088">
    <property type="entry name" value="HPT"/>
    <property type="match status" value="1"/>
</dbReference>
<keyword evidence="6" id="KW-0067">ATP-binding</keyword>
<dbReference type="PATRIC" id="fig|1265738.3.peg.2678"/>
<dbReference type="GO" id="GO:0000160">
    <property type="term" value="P:phosphorelay signal transduction system"/>
    <property type="evidence" value="ECO:0007669"/>
    <property type="project" value="UniProtKB-KW"/>
</dbReference>
<reference evidence="16 17" key="1">
    <citation type="journal article" date="2013" name="Mar. Genomics">
        <title>Expression of sulfatases in Rhodopirellula baltica and the diversity of sulfatases in the genus Rhodopirellula.</title>
        <authorList>
            <person name="Wegner C.E."/>
            <person name="Richter-Heitmann T."/>
            <person name="Klindworth A."/>
            <person name="Klockow C."/>
            <person name="Richter M."/>
            <person name="Achstetter T."/>
            <person name="Glockner F.O."/>
            <person name="Harder J."/>
        </authorList>
    </citation>
    <scope>NUCLEOTIDE SEQUENCE [LARGE SCALE GENOMIC DNA]</scope>
    <source>
        <strain evidence="16 17">SM1</strain>
    </source>
</reference>
<accession>M5S2L5</accession>
<keyword evidence="2" id="KW-1003">Cell membrane</keyword>
<dbReference type="GO" id="GO:0005886">
    <property type="term" value="C:plasma membrane"/>
    <property type="evidence" value="ECO:0007669"/>
    <property type="project" value="UniProtKB-SubCell"/>
</dbReference>
<dbReference type="SUPFAM" id="SSF47226">
    <property type="entry name" value="Histidine-containing phosphotransfer domain, HPT domain"/>
    <property type="match status" value="1"/>
</dbReference>
<evidence type="ECO:0000256" key="7">
    <source>
        <dbReference type="ARBA" id="ARBA00022989"/>
    </source>
</evidence>
<dbReference type="InterPro" id="IPR036641">
    <property type="entry name" value="HPT_dom_sf"/>
</dbReference>
<keyword evidence="12" id="KW-0175">Coiled coil</keyword>
<dbReference type="SMART" id="SM00448">
    <property type="entry name" value="REC"/>
    <property type="match status" value="1"/>
</dbReference>
<sequence>MLKACGHKFRIANDGSEAVACWQKEPFDVILMDMHMPVMDGIEATKLIRKQEKKLSPPRHIPIIALTAAAMQEDSDSCLSAGMDAFLTKPIHPRRLQETLARFADKRTVVSGSDKILAKEDSRQAVSVDRDSPQSDPRSVARPAGVSAEDARSGSSSGDCFAEDDGLQEDGPQYDDCDVVDLRAAESRIPGGRRGVRRLAEVFVGECETLMGILVNTVPDGDLTEIGRAAHTLKGSANLFYANQVYGTAREIEQAAKEGRREDLVKLLEKLNAEAAAMLRVLRQIIAASSDSRST</sequence>
<feature type="domain" description="HPt" evidence="15">
    <location>
        <begin position="192"/>
        <end position="285"/>
    </location>
</feature>
<evidence type="ECO:0000256" key="10">
    <source>
        <dbReference type="PROSITE-ProRule" id="PRU00110"/>
    </source>
</evidence>
<dbReference type="EMBL" id="ANOG01000375">
    <property type="protein sequence ID" value="EMI20424.1"/>
    <property type="molecule type" value="Genomic_DNA"/>
</dbReference>
<evidence type="ECO:0000256" key="9">
    <source>
        <dbReference type="ARBA" id="ARBA00023136"/>
    </source>
</evidence>
<dbReference type="InterPro" id="IPR008207">
    <property type="entry name" value="Sig_transdc_His_kin_Hpt_dom"/>
</dbReference>
<dbReference type="PROSITE" id="PS50894">
    <property type="entry name" value="HPT"/>
    <property type="match status" value="1"/>
</dbReference>
<dbReference type="InterPro" id="IPR011006">
    <property type="entry name" value="CheY-like_superfamily"/>
</dbReference>
<evidence type="ECO:0000256" key="1">
    <source>
        <dbReference type="ARBA" id="ARBA00004651"/>
    </source>
</evidence>
<evidence type="ECO:0000256" key="12">
    <source>
        <dbReference type="SAM" id="Coils"/>
    </source>
</evidence>
<evidence type="ECO:0000256" key="13">
    <source>
        <dbReference type="SAM" id="MobiDB-lite"/>
    </source>
</evidence>
<evidence type="ECO:0000256" key="2">
    <source>
        <dbReference type="ARBA" id="ARBA00022475"/>
    </source>
</evidence>
<keyword evidence="9" id="KW-0472">Membrane</keyword>
<keyword evidence="4" id="KW-0812">Transmembrane</keyword>
<dbReference type="OrthoDB" id="9813953at2"/>
<keyword evidence="5" id="KW-0547">Nucleotide-binding</keyword>
<evidence type="ECO:0000256" key="6">
    <source>
        <dbReference type="ARBA" id="ARBA00022840"/>
    </source>
</evidence>
<keyword evidence="7" id="KW-1133">Transmembrane helix</keyword>
<dbReference type="CDD" id="cd17546">
    <property type="entry name" value="REC_hyHK_CKI1_RcsC-like"/>
    <property type="match status" value="1"/>
</dbReference>
<dbReference type="PANTHER" id="PTHR45339:SF1">
    <property type="entry name" value="HYBRID SIGNAL TRANSDUCTION HISTIDINE KINASE J"/>
    <property type="match status" value="1"/>
</dbReference>
<evidence type="ECO:0000256" key="4">
    <source>
        <dbReference type="ARBA" id="ARBA00022692"/>
    </source>
</evidence>
<feature type="region of interest" description="Disordered" evidence="13">
    <location>
        <begin position="120"/>
        <end position="175"/>
    </location>
</feature>
<dbReference type="Gene3D" id="1.20.120.160">
    <property type="entry name" value="HPT domain"/>
    <property type="match status" value="1"/>
</dbReference>